<dbReference type="PRINTS" id="PR00080">
    <property type="entry name" value="SDRFAMILY"/>
</dbReference>
<protein>
    <recommendedName>
        <fullName evidence="6">Short-chain alcohol dehydrogenase</fullName>
    </recommendedName>
</protein>
<dbReference type="GO" id="GO:0016020">
    <property type="term" value="C:membrane"/>
    <property type="evidence" value="ECO:0007669"/>
    <property type="project" value="TreeGrafter"/>
</dbReference>
<dbReference type="PATRIC" id="fig|1292034.3.peg.903"/>
<evidence type="ECO:0000313" key="5">
    <source>
        <dbReference type="Proteomes" id="UP000013063"/>
    </source>
</evidence>
<dbReference type="EMBL" id="APMP01000003">
    <property type="protein sequence ID" value="ENZ83136.1"/>
    <property type="molecule type" value="Genomic_DNA"/>
</dbReference>
<evidence type="ECO:0000256" key="1">
    <source>
        <dbReference type="ARBA" id="ARBA00006484"/>
    </source>
</evidence>
<comment type="similarity">
    <text evidence="1 3">Belongs to the short-chain dehydrogenases/reductases (SDR) family.</text>
</comment>
<dbReference type="AlphaFoldDB" id="R0D3F1"/>
<dbReference type="InterPro" id="IPR002347">
    <property type="entry name" value="SDR_fam"/>
</dbReference>
<keyword evidence="5" id="KW-1185">Reference proteome</keyword>
<organism evidence="4 5">
    <name type="scientific">Caulobacter vibrioides OR37</name>
    <dbReference type="NCBI Taxonomy" id="1292034"/>
    <lineage>
        <taxon>Bacteria</taxon>
        <taxon>Pseudomonadati</taxon>
        <taxon>Pseudomonadota</taxon>
        <taxon>Alphaproteobacteria</taxon>
        <taxon>Caulobacterales</taxon>
        <taxon>Caulobacteraceae</taxon>
        <taxon>Caulobacter</taxon>
    </lineage>
</organism>
<dbReference type="PANTHER" id="PTHR44196">
    <property type="entry name" value="DEHYDROGENASE/REDUCTASE SDR FAMILY MEMBER 7B"/>
    <property type="match status" value="1"/>
</dbReference>
<dbReference type="SUPFAM" id="SSF51735">
    <property type="entry name" value="NAD(P)-binding Rossmann-fold domains"/>
    <property type="match status" value="1"/>
</dbReference>
<dbReference type="Pfam" id="PF00106">
    <property type="entry name" value="adh_short"/>
    <property type="match status" value="1"/>
</dbReference>
<name>R0D3F1_CAUVI</name>
<evidence type="ECO:0000313" key="4">
    <source>
        <dbReference type="EMBL" id="ENZ83136.1"/>
    </source>
</evidence>
<dbReference type="STRING" id="1292034.OR37_00911"/>
<dbReference type="Gene3D" id="3.40.50.720">
    <property type="entry name" value="NAD(P)-binding Rossmann-like Domain"/>
    <property type="match status" value="1"/>
</dbReference>
<dbReference type="RefSeq" id="WP_004616293.1">
    <property type="nucleotide sequence ID" value="NZ_APMP01000003.1"/>
</dbReference>
<dbReference type="OrthoDB" id="9808814at2"/>
<evidence type="ECO:0000256" key="2">
    <source>
        <dbReference type="ARBA" id="ARBA00023002"/>
    </source>
</evidence>
<accession>R0D3F1</accession>
<dbReference type="PANTHER" id="PTHR44196:SF2">
    <property type="entry name" value="SHORT-CHAIN DEHYDROGENASE-RELATED"/>
    <property type="match status" value="1"/>
</dbReference>
<proteinExistence type="inferred from homology"/>
<comment type="caution">
    <text evidence="4">The sequence shown here is derived from an EMBL/GenBank/DDBJ whole genome shotgun (WGS) entry which is preliminary data.</text>
</comment>
<evidence type="ECO:0000256" key="3">
    <source>
        <dbReference type="RuleBase" id="RU000363"/>
    </source>
</evidence>
<keyword evidence="2" id="KW-0560">Oxidoreductase</keyword>
<evidence type="ECO:0008006" key="6">
    <source>
        <dbReference type="Google" id="ProtNLM"/>
    </source>
</evidence>
<dbReference type="GO" id="GO:0016491">
    <property type="term" value="F:oxidoreductase activity"/>
    <property type="evidence" value="ECO:0007669"/>
    <property type="project" value="UniProtKB-KW"/>
</dbReference>
<dbReference type="PRINTS" id="PR00081">
    <property type="entry name" value="GDHRDH"/>
</dbReference>
<dbReference type="InterPro" id="IPR036291">
    <property type="entry name" value="NAD(P)-bd_dom_sf"/>
</dbReference>
<dbReference type="Proteomes" id="UP000013063">
    <property type="component" value="Unassembled WGS sequence"/>
</dbReference>
<sequence precursor="true">MTEPSEASGFVRPLALVTGASSGIGEAFARALAARGCDLALSARRVDRLEALAAELSARHGVQAFAVPADLAVLDAHEGLLAAIAARGRHVDILVNNAGFSIAQSFTDVPWSKQRDFLLTLVVNACGLAHAVIPGMAARGRGRIVNIASLAAFAPGVAGHTLYPGAKSLMVKLSQALDAEYRAAGVKVTAVCPGFTLTEFAHANGTDKVMAEAPRRLFQTAAQVAEAGLKANDAGRVVVIPGWWNALAVALMRLIPEGLVRAILMRGSAKYHLAADESPFRSD</sequence>
<dbReference type="PIRSF" id="PIRSF000126">
    <property type="entry name" value="11-beta-HSD1"/>
    <property type="match status" value="1"/>
</dbReference>
<gene>
    <name evidence="4" type="ORF">OR37_00911</name>
</gene>
<dbReference type="eggNOG" id="COG0300">
    <property type="taxonomic scope" value="Bacteria"/>
</dbReference>
<reference evidence="4 5" key="1">
    <citation type="journal article" date="2013" name="Genome Announc.">
        <title>Draft Genome Sequence for Caulobacter sp. Strain OR37, a Bacterium Tolerant to Heavy Metals.</title>
        <authorList>
            <person name="Utturkar S.M."/>
            <person name="Bollmann A."/>
            <person name="Brzoska R.M."/>
            <person name="Klingeman D.M."/>
            <person name="Epstein S.E."/>
            <person name="Palumbo A.V."/>
            <person name="Brown S.D."/>
        </authorList>
    </citation>
    <scope>NUCLEOTIDE SEQUENCE [LARGE SCALE GENOMIC DNA]</scope>
    <source>
        <strain evidence="4 5">OR37</strain>
    </source>
</reference>